<gene>
    <name evidence="1" type="ORF">LTR37_011424</name>
</gene>
<dbReference type="Proteomes" id="UP001281147">
    <property type="component" value="Unassembled WGS sequence"/>
</dbReference>
<comment type="caution">
    <text evidence="1">The sequence shown here is derived from an EMBL/GenBank/DDBJ whole genome shotgun (WGS) entry which is preliminary data.</text>
</comment>
<keyword evidence="2" id="KW-1185">Reference proteome</keyword>
<protein>
    <submittedName>
        <fullName evidence="1">Uncharacterized protein</fullName>
    </submittedName>
</protein>
<accession>A0ACC3N3L4</accession>
<sequence>MDKVNTNTFMDIAVSRWFEINKPIPVWGLVEQLPRAAGVEEAEQTVSVESEARSPEARPAESDDSELSEEELATSADALIDAMYVDGAETNSFENEKVQITEEEEEELRSSVDALLAEIDNDGMETDSAKDGEAKLTDEEILAGDISLLDGANLLQVAANLRNKEIVANVNARYPKPVITEPLISSRLNRALTRAAASSKRTRAEVKKEFQDARKAGDVYKRGVASRIVASKITKASNKRKLSTIPEEDESEQAAKKRRTVDDLKISNLLEAPEPVEAHLPTPEREADATEFNDDNALETLRAECEVILQEDPDLLFNDRMLRAASVFTNSEIVEKVKAVHEDANLCTRLVSERIHRALKFVSARDGKTRAEVKAELDSARREYGTRKRMDAYSGAMRSAAHKKKKAAAQSVKLEEADVDMADVKEEDGEEGEDDPMGDLEEIVRQAGSGTLSGEEQETGDGEKDHEGFETHEKDESQEGEDGEEVHEMDGVQAEGGLEEDVKSAGKSPKPFDGRPVRYLPGHPYRTYEEDGRRF</sequence>
<evidence type="ECO:0000313" key="2">
    <source>
        <dbReference type="Proteomes" id="UP001281147"/>
    </source>
</evidence>
<reference evidence="1" key="1">
    <citation type="submission" date="2023-07" db="EMBL/GenBank/DDBJ databases">
        <title>Black Yeasts Isolated from many extreme environments.</title>
        <authorList>
            <person name="Coleine C."/>
            <person name="Stajich J.E."/>
            <person name="Selbmann L."/>
        </authorList>
    </citation>
    <scope>NUCLEOTIDE SEQUENCE</scope>
    <source>
        <strain evidence="1">CCFEE 5714</strain>
    </source>
</reference>
<dbReference type="EMBL" id="JAUTXU010000100">
    <property type="protein sequence ID" value="KAK3708529.1"/>
    <property type="molecule type" value="Genomic_DNA"/>
</dbReference>
<proteinExistence type="predicted"/>
<organism evidence="1 2">
    <name type="scientific">Vermiconidia calcicola</name>
    <dbReference type="NCBI Taxonomy" id="1690605"/>
    <lineage>
        <taxon>Eukaryota</taxon>
        <taxon>Fungi</taxon>
        <taxon>Dikarya</taxon>
        <taxon>Ascomycota</taxon>
        <taxon>Pezizomycotina</taxon>
        <taxon>Dothideomycetes</taxon>
        <taxon>Dothideomycetidae</taxon>
        <taxon>Mycosphaerellales</taxon>
        <taxon>Extremaceae</taxon>
        <taxon>Vermiconidia</taxon>
    </lineage>
</organism>
<evidence type="ECO:0000313" key="1">
    <source>
        <dbReference type="EMBL" id="KAK3708529.1"/>
    </source>
</evidence>
<name>A0ACC3N3L4_9PEZI</name>